<comment type="caution">
    <text evidence="1">The sequence shown here is derived from an EMBL/GenBank/DDBJ whole genome shotgun (WGS) entry which is preliminary data.</text>
</comment>
<protein>
    <submittedName>
        <fullName evidence="1">43677_t:CDS:1</fullName>
    </submittedName>
</protein>
<evidence type="ECO:0000313" key="2">
    <source>
        <dbReference type="Proteomes" id="UP000789901"/>
    </source>
</evidence>
<dbReference type="EMBL" id="CAJVQB010128946">
    <property type="protein sequence ID" value="CAG8853761.1"/>
    <property type="molecule type" value="Genomic_DNA"/>
</dbReference>
<proteinExistence type="predicted"/>
<evidence type="ECO:0000313" key="1">
    <source>
        <dbReference type="EMBL" id="CAG8853761.1"/>
    </source>
</evidence>
<sequence length="82" mass="9591">IISFSQCLNRIINLLSVQFVKKKRYKSAAGLSRHENTKHSNYNISPVQHYTLPENAVKEWKEMLVHSIHKRLSLAFRKTGKQ</sequence>
<name>A0ABN7XG06_GIGMA</name>
<dbReference type="Proteomes" id="UP000789901">
    <property type="component" value="Unassembled WGS sequence"/>
</dbReference>
<gene>
    <name evidence="1" type="ORF">GMARGA_LOCUS42582</name>
</gene>
<keyword evidence="2" id="KW-1185">Reference proteome</keyword>
<feature type="non-terminal residue" evidence="1">
    <location>
        <position position="82"/>
    </location>
</feature>
<accession>A0ABN7XG06</accession>
<organism evidence="1 2">
    <name type="scientific">Gigaspora margarita</name>
    <dbReference type="NCBI Taxonomy" id="4874"/>
    <lineage>
        <taxon>Eukaryota</taxon>
        <taxon>Fungi</taxon>
        <taxon>Fungi incertae sedis</taxon>
        <taxon>Mucoromycota</taxon>
        <taxon>Glomeromycotina</taxon>
        <taxon>Glomeromycetes</taxon>
        <taxon>Diversisporales</taxon>
        <taxon>Gigasporaceae</taxon>
        <taxon>Gigaspora</taxon>
    </lineage>
</organism>
<feature type="non-terminal residue" evidence="1">
    <location>
        <position position="1"/>
    </location>
</feature>
<reference evidence="1 2" key="1">
    <citation type="submission" date="2021-06" db="EMBL/GenBank/DDBJ databases">
        <authorList>
            <person name="Kallberg Y."/>
            <person name="Tangrot J."/>
            <person name="Rosling A."/>
        </authorList>
    </citation>
    <scope>NUCLEOTIDE SEQUENCE [LARGE SCALE GENOMIC DNA]</scope>
    <source>
        <strain evidence="1 2">120-4 pot B 10/14</strain>
    </source>
</reference>